<dbReference type="GO" id="GO:0060271">
    <property type="term" value="P:cilium assembly"/>
    <property type="evidence" value="ECO:0007669"/>
    <property type="project" value="TreeGrafter"/>
</dbReference>
<accession>X6MMR6</accession>
<protein>
    <recommendedName>
        <fullName evidence="10">BBSome complex member BBS5 PH domain-containing protein</fullName>
    </recommendedName>
</protein>
<organism evidence="11 12">
    <name type="scientific">Reticulomyxa filosa</name>
    <dbReference type="NCBI Taxonomy" id="46433"/>
    <lineage>
        <taxon>Eukaryota</taxon>
        <taxon>Sar</taxon>
        <taxon>Rhizaria</taxon>
        <taxon>Retaria</taxon>
        <taxon>Foraminifera</taxon>
        <taxon>Monothalamids</taxon>
        <taxon>Reticulomyxidae</taxon>
        <taxon>Reticulomyxa</taxon>
    </lineage>
</organism>
<reference evidence="11 12" key="1">
    <citation type="journal article" date="2013" name="Curr. Biol.">
        <title>The Genome of the Foraminiferan Reticulomyxa filosa.</title>
        <authorList>
            <person name="Glockner G."/>
            <person name="Hulsmann N."/>
            <person name="Schleicher M."/>
            <person name="Noegel A.A."/>
            <person name="Eichinger L."/>
            <person name="Gallinger C."/>
            <person name="Pawlowski J."/>
            <person name="Sierra R."/>
            <person name="Euteneuer U."/>
            <person name="Pillet L."/>
            <person name="Moustafa A."/>
            <person name="Platzer M."/>
            <person name="Groth M."/>
            <person name="Szafranski K."/>
            <person name="Schliwa M."/>
        </authorList>
    </citation>
    <scope>NUCLEOTIDE SEQUENCE [LARGE SCALE GENOMIC DNA]</scope>
</reference>
<feature type="compositionally biased region" description="Basic and acidic residues" evidence="9">
    <location>
        <begin position="122"/>
        <end position="133"/>
    </location>
</feature>
<proteinExistence type="inferred from homology"/>
<feature type="region of interest" description="Disordered" evidence="9">
    <location>
        <begin position="122"/>
        <end position="160"/>
    </location>
</feature>
<dbReference type="PANTHER" id="PTHR21351">
    <property type="entry name" value="BARDET-BIEDL SYNDROME PROTEIN 5"/>
    <property type="match status" value="1"/>
</dbReference>
<comment type="caution">
    <text evidence="11">The sequence shown here is derived from an EMBL/GenBank/DDBJ whole genome shotgun (WGS) entry which is preliminary data.</text>
</comment>
<dbReference type="GO" id="GO:0036064">
    <property type="term" value="C:ciliary basal body"/>
    <property type="evidence" value="ECO:0007669"/>
    <property type="project" value="TreeGrafter"/>
</dbReference>
<feature type="compositionally biased region" description="Polar residues" evidence="9">
    <location>
        <begin position="149"/>
        <end position="158"/>
    </location>
</feature>
<dbReference type="PANTHER" id="PTHR21351:SF0">
    <property type="entry name" value="BARDET-BIEDL SYNDROME 5 PROTEIN"/>
    <property type="match status" value="1"/>
</dbReference>
<evidence type="ECO:0000256" key="8">
    <source>
        <dbReference type="SAM" id="Coils"/>
    </source>
</evidence>
<keyword evidence="6" id="KW-0206">Cytoskeleton</keyword>
<evidence type="ECO:0000256" key="1">
    <source>
        <dbReference type="ARBA" id="ARBA00004138"/>
    </source>
</evidence>
<keyword evidence="5" id="KW-0969">Cilium</keyword>
<evidence type="ECO:0000313" key="11">
    <source>
        <dbReference type="EMBL" id="ETO15303.1"/>
    </source>
</evidence>
<evidence type="ECO:0000256" key="7">
    <source>
        <dbReference type="ARBA" id="ARBA00023273"/>
    </source>
</evidence>
<evidence type="ECO:0000313" key="12">
    <source>
        <dbReference type="Proteomes" id="UP000023152"/>
    </source>
</evidence>
<keyword evidence="8" id="KW-0175">Coiled coil</keyword>
<evidence type="ECO:0000256" key="9">
    <source>
        <dbReference type="SAM" id="MobiDB-lite"/>
    </source>
</evidence>
<keyword evidence="12" id="KW-1185">Reference proteome</keyword>
<dbReference type="Proteomes" id="UP000023152">
    <property type="component" value="Unassembled WGS sequence"/>
</dbReference>
<dbReference type="AlphaFoldDB" id="X6MMR6"/>
<feature type="coiled-coil region" evidence="8">
    <location>
        <begin position="401"/>
        <end position="440"/>
    </location>
</feature>
<name>X6MMR6_RETFI</name>
<feature type="domain" description="BBSome complex member BBS5 PH" evidence="10">
    <location>
        <begin position="23"/>
        <end position="77"/>
    </location>
</feature>
<evidence type="ECO:0000259" key="10">
    <source>
        <dbReference type="SMART" id="SM00683"/>
    </source>
</evidence>
<sequence length="731" mass="85707">MNSSQSFGSSTLHKQQLILLPDEEIINETNGIWNLSCEQGSLGTFIMTNVRIVWFANLANNFNVSLPYIQIKNISTKNSKFGMALVIETSGDQWWLEQVYKELLSLWQVYCKNPTFGVKIERKKTEEHRDETMQGHSLKSEGQMPRASNRAQQQNSVARQPEKVEVIGDGTLHKYCAAAGKEKDAPPVFDHYLGLAVEQMPKDSPLTTEQFTIKIHQLLTSQKFSIFLIKKIYENAENKTIKKEFSLLEQSQFKQLLLELEAARVKQDLDNRLIDKLKDYFLKHDIHVIERILFLKSEINQKDDTTRKLQGENITMKKEIESFSMKENAIISNLQNEFRQQLEQLEMQHSKKWIHNKKNNKEDLETALFAAKTTIEAQAKKFQVSLEAFQSKHAIDTQRLRQTLSKELKEVRQHARDILEQEIDAESRQLRQNNKQMQEDLLFHVEILINIFINLLNENNLLLVKKLNQELTLIKDTNLEQCKKAVMDKQIIEALTKEVAVAQETIKEYQHWDNTKKSLEEKNSKELLASKGTVDSQAKQLQLITHQLKHFRKLANQLMFQRTEMEQFFHEALQEVKIKIALEKQAEHLNRLEKYPYITKQHGRALKERDNEHIEKNSLKSENLKKINPNKIRLTELSLEDKEHILKELLIKLNKSPTVNVVLMFYADLKKNKLVFTSVLWKLNLFFAEMIKKNNNNNKLISVQIGIYLFFFWKTVKRGAQRFKKKKKKER</sequence>
<dbReference type="InterPro" id="IPR006606">
    <property type="entry name" value="BBL5"/>
</dbReference>
<evidence type="ECO:0000256" key="6">
    <source>
        <dbReference type="ARBA" id="ARBA00023212"/>
    </source>
</evidence>
<dbReference type="GO" id="GO:0034464">
    <property type="term" value="C:BBSome"/>
    <property type="evidence" value="ECO:0007669"/>
    <property type="project" value="InterPro"/>
</dbReference>
<dbReference type="SMART" id="SM00683">
    <property type="entry name" value="DM16"/>
    <property type="match status" value="1"/>
</dbReference>
<evidence type="ECO:0000256" key="2">
    <source>
        <dbReference type="ARBA" id="ARBA00004245"/>
    </source>
</evidence>
<dbReference type="Pfam" id="PF07289">
    <property type="entry name" value="BBL5"/>
    <property type="match status" value="1"/>
</dbReference>
<dbReference type="EMBL" id="ASPP01019261">
    <property type="protein sequence ID" value="ETO15303.1"/>
    <property type="molecule type" value="Genomic_DNA"/>
</dbReference>
<evidence type="ECO:0000256" key="5">
    <source>
        <dbReference type="ARBA" id="ARBA00023069"/>
    </source>
</evidence>
<comment type="similarity">
    <text evidence="3">Belongs to the BBS5 family.</text>
</comment>
<keyword evidence="4" id="KW-0963">Cytoplasm</keyword>
<dbReference type="InterPro" id="IPR014003">
    <property type="entry name" value="BBS5_PH"/>
</dbReference>
<evidence type="ECO:0000256" key="4">
    <source>
        <dbReference type="ARBA" id="ARBA00022490"/>
    </source>
</evidence>
<gene>
    <name evidence="11" type="ORF">RFI_22061</name>
</gene>
<keyword evidence="7" id="KW-0966">Cell projection</keyword>
<dbReference type="OrthoDB" id="10261999at2759"/>
<dbReference type="GO" id="GO:0032266">
    <property type="term" value="F:phosphatidylinositol-3-phosphate binding"/>
    <property type="evidence" value="ECO:0007669"/>
    <property type="project" value="TreeGrafter"/>
</dbReference>
<evidence type="ECO:0000256" key="3">
    <source>
        <dbReference type="ARBA" id="ARBA00005822"/>
    </source>
</evidence>
<comment type="subcellular location">
    <subcellularLocation>
        <location evidence="1">Cell projection</location>
        <location evidence="1">Cilium</location>
    </subcellularLocation>
    <subcellularLocation>
        <location evidence="2">Cytoplasm</location>
        <location evidence="2">Cytoskeleton</location>
    </subcellularLocation>
</comment>